<dbReference type="GO" id="GO:0080090">
    <property type="term" value="P:regulation of primary metabolic process"/>
    <property type="evidence" value="ECO:0007669"/>
    <property type="project" value="UniProtKB-ARBA"/>
</dbReference>
<dbReference type="InterPro" id="IPR008271">
    <property type="entry name" value="Ser/Thr_kinase_AS"/>
</dbReference>
<keyword evidence="8" id="KW-1133">Transmembrane helix</keyword>
<reference evidence="10 11" key="1">
    <citation type="journal article" date="2019" name="Emerg. Microbes Infect.">
        <title>Comprehensive subspecies identification of 175 nontuberculous mycobacteria species based on 7547 genomic profiles.</title>
        <authorList>
            <person name="Matsumoto Y."/>
            <person name="Kinjo T."/>
            <person name="Motooka D."/>
            <person name="Nabeya D."/>
            <person name="Jung N."/>
            <person name="Uechi K."/>
            <person name="Horii T."/>
            <person name="Iida T."/>
            <person name="Fujita J."/>
            <person name="Nakamura S."/>
        </authorList>
    </citation>
    <scope>NUCLEOTIDE SEQUENCE [LARGE SCALE GENOMIC DNA]</scope>
    <source>
        <strain evidence="10 11">JCM 17783</strain>
    </source>
</reference>
<proteinExistence type="predicted"/>
<dbReference type="InterPro" id="IPR011009">
    <property type="entry name" value="Kinase-like_dom_sf"/>
</dbReference>
<keyword evidence="11" id="KW-1185">Reference proteome</keyword>
<dbReference type="KEGG" id="msto:MSTO_39860"/>
<evidence type="ECO:0000313" key="11">
    <source>
        <dbReference type="Proteomes" id="UP000467130"/>
    </source>
</evidence>
<dbReference type="SMART" id="SM00220">
    <property type="entry name" value="S_TKc"/>
    <property type="match status" value="1"/>
</dbReference>
<evidence type="ECO:0000256" key="8">
    <source>
        <dbReference type="SAM" id="Phobius"/>
    </source>
</evidence>
<evidence type="ECO:0000256" key="7">
    <source>
        <dbReference type="SAM" id="MobiDB-lite"/>
    </source>
</evidence>
<keyword evidence="4" id="KW-0547">Nucleotide-binding</keyword>
<accession>A0A7I7QC90</accession>
<evidence type="ECO:0000313" key="10">
    <source>
        <dbReference type="EMBL" id="BBY23781.1"/>
    </source>
</evidence>
<dbReference type="CDD" id="cd14014">
    <property type="entry name" value="STKc_PknB_like"/>
    <property type="match status" value="1"/>
</dbReference>
<dbReference type="PROSITE" id="PS50011">
    <property type="entry name" value="PROTEIN_KINASE_DOM"/>
    <property type="match status" value="1"/>
</dbReference>
<dbReference type="GO" id="GO:0005524">
    <property type="term" value="F:ATP binding"/>
    <property type="evidence" value="ECO:0007669"/>
    <property type="project" value="UniProtKB-KW"/>
</dbReference>
<dbReference type="SUPFAM" id="SSF56112">
    <property type="entry name" value="Protein kinase-like (PK-like)"/>
    <property type="match status" value="1"/>
</dbReference>
<dbReference type="PANTHER" id="PTHR43289:SF6">
    <property type="entry name" value="SERINE_THREONINE-PROTEIN KINASE NEKL-3"/>
    <property type="match status" value="1"/>
</dbReference>
<dbReference type="Gene3D" id="3.30.200.20">
    <property type="entry name" value="Phosphorylase Kinase, domain 1"/>
    <property type="match status" value="1"/>
</dbReference>
<feature type="transmembrane region" description="Helical" evidence="8">
    <location>
        <begin position="365"/>
        <end position="384"/>
    </location>
</feature>
<dbReference type="EC" id="2.7.11.1" evidence="1"/>
<sequence>MHRMPLSEGAQFAGYTVVRLLGAGGMGEVYLVRHPRLPRFEALKILGAEVSADAGYQQRFNREAELAAGLWHPHIVGVQDRGEFEGQLWIAMDYVDGTDLDALMDEQYPGGMPAGEVVAIVTAVGAALDHAHHRGLLHRDIKPGNIMVTRPDDGSLPRILLCDFGIARPVDDTTGLTVTNMTVGTVPYCAPEQLSGQPLDGRADQYALAATAYYLLTGAKLFPHVNPVAVINAHLTLPAPPLGGLRPDLASVNAAFARALAKNPAERFDRCGDFAGALARDLPHAGAGHPPLPPATPAAASEQTLPVAAVATEVTRPISPPRPQYPPPPTPPGYPGLQVPPPPQWNAPASFNASPQPPPHRKRPVAVVVSVLAVLAVVAGVGFLRRASSLAGRSRNVPSRTAKRPDRRGSITWRRWRSGTPAPRCR</sequence>
<dbReference type="EMBL" id="AP022587">
    <property type="protein sequence ID" value="BBY23781.1"/>
    <property type="molecule type" value="Genomic_DNA"/>
</dbReference>
<protein>
    <recommendedName>
        <fullName evidence="1">non-specific serine/threonine protein kinase</fullName>
        <ecNumber evidence="1">2.7.11.1</ecNumber>
    </recommendedName>
</protein>
<gene>
    <name evidence="10" type="ORF">MSTO_39860</name>
</gene>
<dbReference type="GO" id="GO:0004674">
    <property type="term" value="F:protein serine/threonine kinase activity"/>
    <property type="evidence" value="ECO:0007669"/>
    <property type="project" value="UniProtKB-KW"/>
</dbReference>
<keyword evidence="5" id="KW-0418">Kinase</keyword>
<dbReference type="PROSITE" id="PS00108">
    <property type="entry name" value="PROTEIN_KINASE_ST"/>
    <property type="match status" value="1"/>
</dbReference>
<feature type="region of interest" description="Disordered" evidence="7">
    <location>
        <begin position="316"/>
        <end position="362"/>
    </location>
</feature>
<dbReference type="Pfam" id="PF00069">
    <property type="entry name" value="Pkinase"/>
    <property type="match status" value="1"/>
</dbReference>
<keyword evidence="6" id="KW-0067">ATP-binding</keyword>
<keyword evidence="8" id="KW-0472">Membrane</keyword>
<dbReference type="AlphaFoldDB" id="A0A7I7QC90"/>
<evidence type="ECO:0000256" key="6">
    <source>
        <dbReference type="ARBA" id="ARBA00022840"/>
    </source>
</evidence>
<feature type="compositionally biased region" description="Pro residues" evidence="7">
    <location>
        <begin position="318"/>
        <end position="345"/>
    </location>
</feature>
<evidence type="ECO:0000256" key="1">
    <source>
        <dbReference type="ARBA" id="ARBA00012513"/>
    </source>
</evidence>
<dbReference type="PANTHER" id="PTHR43289">
    <property type="entry name" value="MITOGEN-ACTIVATED PROTEIN KINASE KINASE KINASE 20-RELATED"/>
    <property type="match status" value="1"/>
</dbReference>
<feature type="domain" description="Protein kinase" evidence="9">
    <location>
        <begin position="15"/>
        <end position="292"/>
    </location>
</feature>
<name>A0A7I7QC90_9MYCO</name>
<evidence type="ECO:0000256" key="2">
    <source>
        <dbReference type="ARBA" id="ARBA00022527"/>
    </source>
</evidence>
<evidence type="ECO:0000256" key="3">
    <source>
        <dbReference type="ARBA" id="ARBA00022679"/>
    </source>
</evidence>
<evidence type="ECO:0000256" key="4">
    <source>
        <dbReference type="ARBA" id="ARBA00022741"/>
    </source>
</evidence>
<feature type="region of interest" description="Disordered" evidence="7">
    <location>
        <begin position="391"/>
        <end position="410"/>
    </location>
</feature>
<keyword evidence="3" id="KW-0808">Transferase</keyword>
<dbReference type="InterPro" id="IPR000719">
    <property type="entry name" value="Prot_kinase_dom"/>
</dbReference>
<keyword evidence="8" id="KW-0812">Transmembrane</keyword>
<evidence type="ECO:0000256" key="5">
    <source>
        <dbReference type="ARBA" id="ARBA00022777"/>
    </source>
</evidence>
<keyword evidence="2" id="KW-0723">Serine/threonine-protein kinase</keyword>
<evidence type="ECO:0000259" key="9">
    <source>
        <dbReference type="PROSITE" id="PS50011"/>
    </source>
</evidence>
<organism evidence="10 11">
    <name type="scientific">Mycobacterium stomatepiae</name>
    <dbReference type="NCBI Taxonomy" id="470076"/>
    <lineage>
        <taxon>Bacteria</taxon>
        <taxon>Bacillati</taxon>
        <taxon>Actinomycetota</taxon>
        <taxon>Actinomycetes</taxon>
        <taxon>Mycobacteriales</taxon>
        <taxon>Mycobacteriaceae</taxon>
        <taxon>Mycobacterium</taxon>
        <taxon>Mycobacterium simiae complex</taxon>
    </lineage>
</organism>
<dbReference type="Gene3D" id="1.10.510.10">
    <property type="entry name" value="Transferase(Phosphotransferase) domain 1"/>
    <property type="match status" value="1"/>
</dbReference>
<dbReference type="Proteomes" id="UP000467130">
    <property type="component" value="Chromosome"/>
</dbReference>